<evidence type="ECO:0000256" key="1">
    <source>
        <dbReference type="ARBA" id="ARBA00004651"/>
    </source>
</evidence>
<name>A0A1Y0VR07_PEDPE</name>
<evidence type="ECO:0000259" key="8">
    <source>
        <dbReference type="Pfam" id="PF02308"/>
    </source>
</evidence>
<feature type="domain" description="MgtC/SapB/SrpB/YhiD N-terminal" evidence="8">
    <location>
        <begin position="12"/>
        <end position="137"/>
    </location>
</feature>
<dbReference type="Proteomes" id="UP000196118">
    <property type="component" value="Chromosome"/>
</dbReference>
<evidence type="ECO:0000313" key="10">
    <source>
        <dbReference type="Proteomes" id="UP000196118"/>
    </source>
</evidence>
<dbReference type="PRINTS" id="PR01837">
    <property type="entry name" value="MGTCSAPBPROT"/>
</dbReference>
<dbReference type="InterPro" id="IPR003416">
    <property type="entry name" value="MgtC/SapB/SrpB/YhiD_fam"/>
</dbReference>
<protein>
    <recommendedName>
        <fullName evidence="8">MgtC/SapB/SrpB/YhiD N-terminal domain-containing protein</fullName>
    </recommendedName>
</protein>
<dbReference type="GO" id="GO:0005886">
    <property type="term" value="C:plasma membrane"/>
    <property type="evidence" value="ECO:0007669"/>
    <property type="project" value="UniProtKB-SubCell"/>
</dbReference>
<feature type="transmembrane region" description="Helical" evidence="7">
    <location>
        <begin position="33"/>
        <end position="52"/>
    </location>
</feature>
<evidence type="ECO:0000256" key="3">
    <source>
        <dbReference type="ARBA" id="ARBA00022475"/>
    </source>
</evidence>
<evidence type="ECO:0000256" key="5">
    <source>
        <dbReference type="ARBA" id="ARBA00022989"/>
    </source>
</evidence>
<feature type="transmembrane region" description="Helical" evidence="7">
    <location>
        <begin position="120"/>
        <end position="136"/>
    </location>
</feature>
<evidence type="ECO:0000256" key="2">
    <source>
        <dbReference type="ARBA" id="ARBA00009298"/>
    </source>
</evidence>
<feature type="transmembrane region" description="Helical" evidence="7">
    <location>
        <begin position="72"/>
        <end position="90"/>
    </location>
</feature>
<dbReference type="Pfam" id="PF02308">
    <property type="entry name" value="MgtC"/>
    <property type="match status" value="1"/>
</dbReference>
<evidence type="ECO:0000256" key="7">
    <source>
        <dbReference type="SAM" id="Phobius"/>
    </source>
</evidence>
<dbReference type="AlphaFoldDB" id="A0A1Y0VR07"/>
<keyword evidence="4 7" id="KW-0812">Transmembrane</keyword>
<dbReference type="InterPro" id="IPR049177">
    <property type="entry name" value="MgtC_SapB_SrpB_YhiD_N"/>
</dbReference>
<sequence>MDMNDLEGLGRLVIAAICGAFIGYERSARLKNAGIRTHIIVALGAALTMLISKYGFYDLLQSRGIGLDPSRIAAQIISGISFIGAGTILVRGEGVNGLTTAAGVWATAAVGMAIGSGLYFIGFTAAVLIVASQYIFRDNIMLKYLLKRKHFHCQIIMKNDSSSLKTIQKMFNEGGFSKNTFSISNINDNRITVELEGVLSAENDIDSVLMRIAENAAVVEVRRED</sequence>
<comment type="similarity">
    <text evidence="2">Belongs to the MgtC/SapB family.</text>
</comment>
<reference evidence="9 10" key="1">
    <citation type="submission" date="2017-05" db="EMBL/GenBank/DDBJ databases">
        <title>Genome sequence of Pediococcus pentosaceus strain SRCM100892.</title>
        <authorList>
            <person name="Cho S.H."/>
        </authorList>
    </citation>
    <scope>NUCLEOTIDE SEQUENCE [LARGE SCALE GENOMIC DNA]</scope>
    <source>
        <strain evidence="9 10">SRCM100892</strain>
    </source>
</reference>
<dbReference type="PANTHER" id="PTHR33778">
    <property type="entry name" value="PROTEIN MGTC"/>
    <property type="match status" value="1"/>
</dbReference>
<evidence type="ECO:0000256" key="4">
    <source>
        <dbReference type="ARBA" id="ARBA00022692"/>
    </source>
</evidence>
<evidence type="ECO:0000313" key="9">
    <source>
        <dbReference type="EMBL" id="ARW20582.1"/>
    </source>
</evidence>
<comment type="subcellular location">
    <subcellularLocation>
        <location evidence="1">Cell membrane</location>
        <topology evidence="1">Multi-pass membrane protein</topology>
    </subcellularLocation>
</comment>
<proteinExistence type="inferred from homology"/>
<dbReference type="EMBL" id="CP021474">
    <property type="protein sequence ID" value="ARW20582.1"/>
    <property type="molecule type" value="Genomic_DNA"/>
</dbReference>
<dbReference type="PANTHER" id="PTHR33778:SF1">
    <property type="entry name" value="MAGNESIUM TRANSPORTER YHID-RELATED"/>
    <property type="match status" value="1"/>
</dbReference>
<feature type="transmembrane region" description="Helical" evidence="7">
    <location>
        <begin position="6"/>
        <end position="24"/>
    </location>
</feature>
<organism evidence="9 10">
    <name type="scientific">Pediococcus pentosaceus</name>
    <dbReference type="NCBI Taxonomy" id="1255"/>
    <lineage>
        <taxon>Bacteria</taxon>
        <taxon>Bacillati</taxon>
        <taxon>Bacillota</taxon>
        <taxon>Bacilli</taxon>
        <taxon>Lactobacillales</taxon>
        <taxon>Lactobacillaceae</taxon>
        <taxon>Pediococcus</taxon>
    </lineage>
</organism>
<keyword evidence="5 7" id="KW-1133">Transmembrane helix</keyword>
<evidence type="ECO:0000256" key="6">
    <source>
        <dbReference type="ARBA" id="ARBA00023136"/>
    </source>
</evidence>
<keyword evidence="6 7" id="KW-0472">Membrane</keyword>
<gene>
    <name evidence="9" type="ORF">S100892_02043</name>
</gene>
<accession>A0A1Y0VR07</accession>
<keyword evidence="3" id="KW-1003">Cell membrane</keyword>